<keyword evidence="3" id="KW-1185">Reference proteome</keyword>
<accession>A0AAD8EC96</accession>
<dbReference type="EMBL" id="JASPKZ010007402">
    <property type="protein sequence ID" value="KAJ9584487.1"/>
    <property type="molecule type" value="Genomic_DNA"/>
</dbReference>
<evidence type="ECO:0000313" key="2">
    <source>
        <dbReference type="EMBL" id="KAJ9584487.1"/>
    </source>
</evidence>
<protein>
    <submittedName>
        <fullName evidence="2">Uncharacterized protein</fullName>
    </submittedName>
</protein>
<proteinExistence type="predicted"/>
<keyword evidence="1" id="KW-1133">Transmembrane helix</keyword>
<name>A0AAD8EC96_DIPPU</name>
<keyword evidence="1" id="KW-0472">Membrane</keyword>
<gene>
    <name evidence="2" type="ORF">L9F63_021181</name>
</gene>
<keyword evidence="1" id="KW-0812">Transmembrane</keyword>
<reference evidence="2" key="2">
    <citation type="submission" date="2023-05" db="EMBL/GenBank/DDBJ databases">
        <authorList>
            <person name="Fouks B."/>
        </authorList>
    </citation>
    <scope>NUCLEOTIDE SEQUENCE</scope>
    <source>
        <strain evidence="2">Stay&amp;Tobe</strain>
        <tissue evidence="2">Testes</tissue>
    </source>
</reference>
<sequence length="88" mass="10612">DSFMVFLITFDLGIFFFLCCLRRKWTCLISDGKYPFVYVLKYYRSLSIHYEYALTLVSMNTVLEVIFFSIVFILLTIDVSWYVDRCER</sequence>
<evidence type="ECO:0000256" key="1">
    <source>
        <dbReference type="SAM" id="Phobius"/>
    </source>
</evidence>
<reference evidence="2" key="1">
    <citation type="journal article" date="2023" name="IScience">
        <title>Live-bearing cockroach genome reveals convergent evolutionary mechanisms linked to viviparity in insects and beyond.</title>
        <authorList>
            <person name="Fouks B."/>
            <person name="Harrison M.C."/>
            <person name="Mikhailova A.A."/>
            <person name="Marchal E."/>
            <person name="English S."/>
            <person name="Carruthers M."/>
            <person name="Jennings E.C."/>
            <person name="Chiamaka E.L."/>
            <person name="Frigard R.A."/>
            <person name="Pippel M."/>
            <person name="Attardo G.M."/>
            <person name="Benoit J.B."/>
            <person name="Bornberg-Bauer E."/>
            <person name="Tobe S.S."/>
        </authorList>
    </citation>
    <scope>NUCLEOTIDE SEQUENCE</scope>
    <source>
        <strain evidence="2">Stay&amp;Tobe</strain>
    </source>
</reference>
<feature type="transmembrane region" description="Helical" evidence="1">
    <location>
        <begin position="6"/>
        <end position="21"/>
    </location>
</feature>
<organism evidence="2 3">
    <name type="scientific">Diploptera punctata</name>
    <name type="common">Pacific beetle cockroach</name>
    <dbReference type="NCBI Taxonomy" id="6984"/>
    <lineage>
        <taxon>Eukaryota</taxon>
        <taxon>Metazoa</taxon>
        <taxon>Ecdysozoa</taxon>
        <taxon>Arthropoda</taxon>
        <taxon>Hexapoda</taxon>
        <taxon>Insecta</taxon>
        <taxon>Pterygota</taxon>
        <taxon>Neoptera</taxon>
        <taxon>Polyneoptera</taxon>
        <taxon>Dictyoptera</taxon>
        <taxon>Blattodea</taxon>
        <taxon>Blaberoidea</taxon>
        <taxon>Blaberidae</taxon>
        <taxon>Diplopterinae</taxon>
        <taxon>Diploptera</taxon>
    </lineage>
</organism>
<dbReference type="AlphaFoldDB" id="A0AAD8EC96"/>
<dbReference type="Proteomes" id="UP001233999">
    <property type="component" value="Unassembled WGS sequence"/>
</dbReference>
<comment type="caution">
    <text evidence="2">The sequence shown here is derived from an EMBL/GenBank/DDBJ whole genome shotgun (WGS) entry which is preliminary data.</text>
</comment>
<feature type="non-terminal residue" evidence="2">
    <location>
        <position position="1"/>
    </location>
</feature>
<feature type="non-terminal residue" evidence="2">
    <location>
        <position position="88"/>
    </location>
</feature>
<evidence type="ECO:0000313" key="3">
    <source>
        <dbReference type="Proteomes" id="UP001233999"/>
    </source>
</evidence>